<dbReference type="PROSITE" id="PS01358">
    <property type="entry name" value="ZF_RANBP2_1"/>
    <property type="match status" value="1"/>
</dbReference>
<comment type="caution">
    <text evidence="5">The sequence shown here is derived from an EMBL/GenBank/DDBJ whole genome shotgun (WGS) entry which is preliminary data.</text>
</comment>
<dbReference type="SUPFAM" id="SSF57184">
    <property type="entry name" value="Growth factor receptor domain"/>
    <property type="match status" value="4"/>
</dbReference>
<keyword evidence="2" id="KW-0863">Zinc-finger</keyword>
<evidence type="ECO:0000256" key="1">
    <source>
        <dbReference type="ARBA" id="ARBA00022723"/>
    </source>
</evidence>
<sequence>MLVIDCMRHLLNSQEACYGCRKLGLYWNNNDCTVVDCTVITINSNKYMCNACEGYYYNGINCVGNGPSSCDGVSAINESLCNQCWMLTETGNVFERNLTISSKSICDQLLQSYWDGINCTELASDACTKADYHTFLTSMEECSACLNTYWDNTINGFCKPLDCTNIPNINTEKVNCLRCGNLRKNRYWNSEICQNINCENLDLLNHDECNTCSESFYDGTNCVKIDCERHPMDVLERCRACSKESNPLVWLVNRSNCIVCPDDCSSCGTMGCTNCINNTFWNAITWNCESCQNNNLETEIKCNTCIGRVYVNLECKYCPQNCIKCMTEYSCDECSGTKIWWDNACVDSFYKDKENCESCSLIHSYYFESGLCQTCFSHMNIDNAYQCVQCGLYINNNVMGKFWDLDVEECLNCPTMCLVCSNAEFCDVCPDAMYYEYETNSCERCLINCANCKTSNTCLNCEEGFYLNNEPPSCNVCPKSCKMCISSNFCLVCNDNTYWKSEIACIPNCNICSTAEPCTKCDPKYYLHIDDSHNCLSCSVNCYECLSDKYCLTCDENFCLNKNKECIADTHNCLTCNQDYGLSTYSCETCIKNYKLKLCLECSQNCLICSDGEKCTKCIDGYYIYSFFCHICQENCLECSSETNCSKCKIGYYFDSKEIECLKCPENCATCKSRDTCSACVFENYFFDAELNMCLTCKNNCKSCTSQNKCVQCYDDSVFDTTISPSSCTKCSVAIEGCRKCRMLNENLYCDNCYEYYMLGKNDKSCIKCPKNCKICMQQNDICTKCNTNHYISNDQANCYTKRCFECLSGNNSCANITSTSIGNKYGCKHLGVASSCWITTKSKFNETINISYSRTCKSIKCPKDSNNMMCTNSFSTNETIILIIHCLWYVRDAVVKIAAIMV</sequence>
<protein>
    <recommendedName>
        <fullName evidence="4">RanBP2-type domain-containing protein</fullName>
    </recommendedName>
</protein>
<gene>
    <name evidence="5" type="ORF">A3Q56_04679</name>
</gene>
<name>A0A177AZY0_9BILA</name>
<proteinExistence type="predicted"/>
<keyword evidence="6" id="KW-1185">Reference proteome</keyword>
<feature type="domain" description="RanBP2-type" evidence="4">
    <location>
        <begin position="286"/>
        <end position="305"/>
    </location>
</feature>
<dbReference type="PANTHER" id="PTHR23275">
    <property type="entry name" value="CABRIOLET.-RELATED"/>
    <property type="match status" value="1"/>
</dbReference>
<accession>A0A177AZY0</accession>
<dbReference type="InterPro" id="IPR052798">
    <property type="entry name" value="Giardia_VSA"/>
</dbReference>
<dbReference type="InterPro" id="IPR009030">
    <property type="entry name" value="Growth_fac_rcpt_cys_sf"/>
</dbReference>
<evidence type="ECO:0000256" key="2">
    <source>
        <dbReference type="ARBA" id="ARBA00022771"/>
    </source>
</evidence>
<dbReference type="SMART" id="SM00181">
    <property type="entry name" value="EGF"/>
    <property type="match status" value="5"/>
</dbReference>
<evidence type="ECO:0000259" key="4">
    <source>
        <dbReference type="PROSITE" id="PS01358"/>
    </source>
</evidence>
<dbReference type="PANTHER" id="PTHR23275:SF100">
    <property type="entry name" value="EGF-LIKE DOMAIN-CONTAINING PROTEIN"/>
    <property type="match status" value="1"/>
</dbReference>
<evidence type="ECO:0000313" key="6">
    <source>
        <dbReference type="Proteomes" id="UP000078046"/>
    </source>
</evidence>
<dbReference type="AlphaFoldDB" id="A0A177AZY0"/>
<dbReference type="Gene3D" id="2.10.220.10">
    <property type="entry name" value="Hormone Receptor, Insulin-like Growth Factor Receptor 1, Chain A, domain 2"/>
    <property type="match status" value="2"/>
</dbReference>
<dbReference type="Proteomes" id="UP000078046">
    <property type="component" value="Unassembled WGS sequence"/>
</dbReference>
<dbReference type="SMART" id="SM00261">
    <property type="entry name" value="FU"/>
    <property type="match status" value="7"/>
</dbReference>
<dbReference type="GO" id="GO:0008270">
    <property type="term" value="F:zinc ion binding"/>
    <property type="evidence" value="ECO:0007669"/>
    <property type="project" value="UniProtKB-KW"/>
</dbReference>
<dbReference type="OrthoDB" id="27819at2759"/>
<reference evidence="5 6" key="1">
    <citation type="submission" date="2016-04" db="EMBL/GenBank/DDBJ databases">
        <title>The genome of Intoshia linei affirms orthonectids as highly simplified spiralians.</title>
        <authorList>
            <person name="Mikhailov K.V."/>
            <person name="Slusarev G.S."/>
            <person name="Nikitin M.A."/>
            <person name="Logacheva M.D."/>
            <person name="Penin A."/>
            <person name="Aleoshin V."/>
            <person name="Panchin Y.V."/>
        </authorList>
    </citation>
    <scope>NUCLEOTIDE SEQUENCE [LARGE SCALE GENOMIC DNA]</scope>
    <source>
        <strain evidence="5">Intl2013</strain>
        <tissue evidence="5">Whole animal</tissue>
    </source>
</reference>
<keyword evidence="1" id="KW-0479">Metal-binding</keyword>
<dbReference type="InterPro" id="IPR001876">
    <property type="entry name" value="Znf_RanBP2"/>
</dbReference>
<dbReference type="EMBL" id="LWCA01000625">
    <property type="protein sequence ID" value="OAF67579.1"/>
    <property type="molecule type" value="Genomic_DNA"/>
</dbReference>
<evidence type="ECO:0000313" key="5">
    <source>
        <dbReference type="EMBL" id="OAF67579.1"/>
    </source>
</evidence>
<dbReference type="InterPro" id="IPR006212">
    <property type="entry name" value="Furin_repeat"/>
</dbReference>
<organism evidence="5 6">
    <name type="scientific">Intoshia linei</name>
    <dbReference type="NCBI Taxonomy" id="1819745"/>
    <lineage>
        <taxon>Eukaryota</taxon>
        <taxon>Metazoa</taxon>
        <taxon>Spiralia</taxon>
        <taxon>Lophotrochozoa</taxon>
        <taxon>Mesozoa</taxon>
        <taxon>Orthonectida</taxon>
        <taxon>Rhopaluridae</taxon>
        <taxon>Intoshia</taxon>
    </lineage>
</organism>
<keyword evidence="3" id="KW-0862">Zinc</keyword>
<evidence type="ECO:0000256" key="3">
    <source>
        <dbReference type="ARBA" id="ARBA00022833"/>
    </source>
</evidence>
<dbReference type="InterPro" id="IPR000742">
    <property type="entry name" value="EGF"/>
</dbReference>